<evidence type="ECO:0000313" key="1">
    <source>
        <dbReference type="EMBL" id="MCP1386537.1"/>
    </source>
</evidence>
<protein>
    <recommendedName>
        <fullName evidence="3">DM13 domain-containing protein</fullName>
    </recommendedName>
</protein>
<sequence length="537" mass="56989">MTTTFTNGDTTQARRAPIQLTILGETSFVDFDMPQIGDYWIVIGTSGKAYHIGRKDDNIASFNQTFTQIPLPAGADVNTFKYVAVWCAKARTSTYLKGNDGKIYFTGDAHQSMATGIPEFYFTLTGEAGLTYPNGTPPATVPMGTAVPVLVPFPAGEDIVKIDYVGGGNYYNTLALSASGKGYGAGLWRDVNGLKDYKYTAFALKQPPIPNTEVGSFFYSVNGDSLFVLKRFVELALPPGATKIIDVAVWGHSSTSSIFHGSLVVGDNNKTYWSGRNSYAYDQGTDLPNFIEYGGENISMGTVAGECRSVDKYWIDSPYAWVVEAINFQGASKIYRMFNESSYEGGYDQAFIISKSGKGYFQGEGLANSGLGKINPGTGSIFNLRFPTPIANELLDNCNPSPGTGGLGATDTTPAVGTIDCSKTQIAPAPVAGTPSQTTLMVTINVTTAGTFTPITVSGSGMSLGNGITSVSTTTTGVQTFYIPLQYDGSALTNAFQFTVGSAGSCTADLTTKPNKQVTNVWSLTNCSAITPGVLSK</sequence>
<organism evidence="1 2">
    <name type="scientific">Runella salmonicolor</name>
    <dbReference type="NCBI Taxonomy" id="2950278"/>
    <lineage>
        <taxon>Bacteria</taxon>
        <taxon>Pseudomonadati</taxon>
        <taxon>Bacteroidota</taxon>
        <taxon>Cytophagia</taxon>
        <taxon>Cytophagales</taxon>
        <taxon>Spirosomataceae</taxon>
        <taxon>Runella</taxon>
    </lineage>
</organism>
<name>A0ABT1G1D9_9BACT</name>
<evidence type="ECO:0008006" key="3">
    <source>
        <dbReference type="Google" id="ProtNLM"/>
    </source>
</evidence>
<comment type="caution">
    <text evidence="1">The sequence shown here is derived from an EMBL/GenBank/DDBJ whole genome shotgun (WGS) entry which is preliminary data.</text>
</comment>
<evidence type="ECO:0000313" key="2">
    <source>
        <dbReference type="Proteomes" id="UP001204772"/>
    </source>
</evidence>
<gene>
    <name evidence="1" type="ORF">NCI00_29105</name>
</gene>
<proteinExistence type="predicted"/>
<reference evidence="1 2" key="1">
    <citation type="submission" date="2022-06" db="EMBL/GenBank/DDBJ databases">
        <title>Runella sp. S5 genome sequencing.</title>
        <authorList>
            <person name="Park S."/>
        </authorList>
    </citation>
    <scope>NUCLEOTIDE SEQUENCE [LARGE SCALE GENOMIC DNA]</scope>
    <source>
        <strain evidence="1 2">S5</strain>
    </source>
</reference>
<dbReference type="EMBL" id="JAMZEL010000028">
    <property type="protein sequence ID" value="MCP1386537.1"/>
    <property type="molecule type" value="Genomic_DNA"/>
</dbReference>
<dbReference type="RefSeq" id="WP_253533448.1">
    <property type="nucleotide sequence ID" value="NZ_JAMZEL010000028.1"/>
</dbReference>
<keyword evidence="2" id="KW-1185">Reference proteome</keyword>
<dbReference type="Proteomes" id="UP001204772">
    <property type="component" value="Unassembled WGS sequence"/>
</dbReference>
<accession>A0ABT1G1D9</accession>